<comment type="caution">
    <text evidence="1">The sequence shown here is derived from an EMBL/GenBank/DDBJ whole genome shotgun (WGS) entry which is preliminary data.</text>
</comment>
<name>A0A4S1XLA7_9SPHN</name>
<protein>
    <submittedName>
        <fullName evidence="1">Uncharacterized protein</fullName>
    </submittedName>
</protein>
<dbReference type="EMBL" id="SRXT01000001">
    <property type="protein sequence ID" value="TGX55996.1"/>
    <property type="molecule type" value="Genomic_DNA"/>
</dbReference>
<accession>A0A4S1XLA7</accession>
<keyword evidence="2" id="KW-1185">Reference proteome</keyword>
<organism evidence="1 2">
    <name type="scientific">Sphingomonas gei</name>
    <dbReference type="NCBI Taxonomy" id="1395960"/>
    <lineage>
        <taxon>Bacteria</taxon>
        <taxon>Pseudomonadati</taxon>
        <taxon>Pseudomonadota</taxon>
        <taxon>Alphaproteobacteria</taxon>
        <taxon>Sphingomonadales</taxon>
        <taxon>Sphingomonadaceae</taxon>
        <taxon>Sphingomonas</taxon>
    </lineage>
</organism>
<evidence type="ECO:0000313" key="1">
    <source>
        <dbReference type="EMBL" id="TGX55996.1"/>
    </source>
</evidence>
<dbReference type="Proteomes" id="UP000306147">
    <property type="component" value="Unassembled WGS sequence"/>
</dbReference>
<dbReference type="AlphaFoldDB" id="A0A4S1XLA7"/>
<sequence>MIAQDKKRALIEATDSRLSDLGYTKMEPSSFRKRVSDDLFYQVQYIFAGQAIVEATPLFGVWLPDIERELKDSSFGPLLKSQFSLKMPTIFQTVSELGRLWGCGDRPVAFVVDNQAVSEVAALAGCIRHLEGRLGTISDVADYISHNYGLAVGHHAFRVPLILKRASRHHELRSYVEYIAGLHCVPEYERFVEDVVASEL</sequence>
<gene>
    <name evidence="1" type="ORF">E5A73_02470</name>
</gene>
<reference evidence="1 2" key="1">
    <citation type="submission" date="2019-04" db="EMBL/GenBank/DDBJ databases">
        <title>Sphingomonas psychrotolerans sp. nov., isolated from soil in the Tianshan Mountains, Xinjiang, China.</title>
        <authorList>
            <person name="Luo Y."/>
            <person name="Sheng H."/>
        </authorList>
    </citation>
    <scope>NUCLEOTIDE SEQUENCE [LARGE SCALE GENOMIC DNA]</scope>
    <source>
        <strain evidence="1 2">ZFGT-11</strain>
    </source>
</reference>
<dbReference type="RefSeq" id="WP_135962196.1">
    <property type="nucleotide sequence ID" value="NZ_SRXT01000001.1"/>
</dbReference>
<evidence type="ECO:0000313" key="2">
    <source>
        <dbReference type="Proteomes" id="UP000306147"/>
    </source>
</evidence>
<proteinExistence type="predicted"/>